<dbReference type="SUPFAM" id="SSF50249">
    <property type="entry name" value="Nucleic acid-binding proteins"/>
    <property type="match status" value="2"/>
</dbReference>
<evidence type="ECO:0000259" key="17">
    <source>
        <dbReference type="Pfam" id="PF24903"/>
    </source>
</evidence>
<dbReference type="PANTHER" id="PTHR21166">
    <property type="entry name" value="CELL DIVISION CONTROL PROTEIN 24 OB DOMAIN-CONTAINING PROTEIN-RELATED"/>
    <property type="match status" value="1"/>
</dbReference>
<dbReference type="GO" id="GO:0008310">
    <property type="term" value="F:single-stranded DNA 3'-5' DNA exonuclease activity"/>
    <property type="evidence" value="ECO:0000318"/>
    <property type="project" value="GO_Central"/>
</dbReference>
<dbReference type="Pfam" id="PF03564">
    <property type="entry name" value="DUF1759"/>
    <property type="match status" value="1"/>
</dbReference>
<feature type="region of interest" description="Disordered" evidence="16">
    <location>
        <begin position="659"/>
        <end position="683"/>
    </location>
</feature>
<dbReference type="EMBL" id="DS469634">
    <property type="protein sequence ID" value="EDO38044.1"/>
    <property type="molecule type" value="Genomic_DNA"/>
</dbReference>
<comment type="subcellular location">
    <subcellularLocation>
        <location evidence="2">Chromosome</location>
    </subcellularLocation>
    <subcellularLocation>
        <location evidence="3">Cytoplasm</location>
    </subcellularLocation>
    <subcellularLocation>
        <location evidence="1">Nucleus</location>
    </subcellularLocation>
</comment>
<reference evidence="18 19" key="1">
    <citation type="journal article" date="2007" name="Science">
        <title>Sea anemone genome reveals ancestral eumetazoan gene repertoire and genomic organization.</title>
        <authorList>
            <person name="Putnam N.H."/>
            <person name="Srivastava M."/>
            <person name="Hellsten U."/>
            <person name="Dirks B."/>
            <person name="Chapman J."/>
            <person name="Salamov A."/>
            <person name="Terry A."/>
            <person name="Shapiro H."/>
            <person name="Lindquist E."/>
            <person name="Kapitonov V.V."/>
            <person name="Jurka J."/>
            <person name="Genikhovich G."/>
            <person name="Grigoriev I.V."/>
            <person name="Lucas S.M."/>
            <person name="Steele R.E."/>
            <person name="Finnerty J.R."/>
            <person name="Technau U."/>
            <person name="Martindale M.Q."/>
            <person name="Rokhsar D.S."/>
        </authorList>
    </citation>
    <scope>NUCLEOTIDE SEQUENCE [LARGE SCALE GENOMIC DNA]</scope>
    <source>
        <strain evidence="19">CH2 X CH6</strain>
    </source>
</reference>
<gene>
    <name evidence="18" type="ORF">NEMVEDRAFT_v1g210850</name>
</gene>
<keyword evidence="5" id="KW-0963">Cytoplasm</keyword>
<name>A7SE42_NEMVE</name>
<proteinExistence type="inferred from homology"/>
<feature type="domain" description="MEIOB-like N-terminal" evidence="17">
    <location>
        <begin position="30"/>
        <end position="166"/>
    </location>
</feature>
<dbReference type="Proteomes" id="UP000001593">
    <property type="component" value="Unassembled WGS sequence"/>
</dbReference>
<organism evidence="18 19">
    <name type="scientific">Nematostella vectensis</name>
    <name type="common">Starlet sea anemone</name>
    <dbReference type="NCBI Taxonomy" id="45351"/>
    <lineage>
        <taxon>Eukaryota</taxon>
        <taxon>Metazoa</taxon>
        <taxon>Cnidaria</taxon>
        <taxon>Anthozoa</taxon>
        <taxon>Hexacorallia</taxon>
        <taxon>Actiniaria</taxon>
        <taxon>Edwardsiidae</taxon>
        <taxon>Nematostella</taxon>
    </lineage>
</organism>
<sequence length="866" mass="98129">MSFNSFGTQSSWPDGSHLVNEEEKNPVSSDRTNIRELNQGIQSIVLVGLVIAKQEMHTFPDKKNPDSQRAHLHFTIRDSPTDFINVNCWGCSPYISDLSKSFKINDVVEVRNPQVQSKLNNEAEERWKPWTPSPFQLNLSENHSSVSLYSGWDVSDFDAISHIPIKASNDYYTLSDIIANGQNLHGEHINIQAIVRSVGVTKDITTKTGRHIRRCEVKLFDEMCPSFALVLWNDEFIELAQTWIPKDNILFIADAKVTFDDYKKAMIATCDQKTIVTTNPDTREAQQLYMYAQSADLADEEGSGDSLSVDYVLTVNQLKTRLLNWDDVTDKENAGILFAFFTELNIDTDDKYVVVTRCTQCNQRVDSLSGLCTRTECPAAANNMTSQVKTQYEIPVSLTDHTGTVQCRLPEKCAEAMLGYTAEEFLEVPQSQCTDIKFKYLLERCKVYFKAAEETSRRNSVASEIQSEAAASSAQDQETRARLPKLRLKNFAGSVGEWQEFWDGFESSIHSNPRLATVDKFNYLRSLLVGPARGAVAGFALTAANYQSAIDLLKRRYGQTEKIKRAHINEIMKVRGVTSEKDAAGLRRFYDAVETKHRGLQALGVEAAQYESILVPALLEKIPEAVRLSITRGKSHENWVMEEMLAELLEEVELRERCQPDERPAPQEQNRGKQGPNSASALTTAGTRKRCAFCLGEHQEDECSKLNIITQIKNRLCSGVLLMQAYQVENVIILKRLKGKKHFKKMPHTSLIPKLTNSSYTNNYKNVTTVYSIRIYKKLHQPKTAQLNIITQIKNRLCSGVLLMQAYQVENVIILKRLKGKKHFKKMPHTSLIPKLTNSSYTNNYKNVTTVYSIRIYKKLHQPKTA</sequence>
<evidence type="ECO:0000256" key="14">
    <source>
        <dbReference type="ARBA" id="ARBA00064840"/>
    </source>
</evidence>
<keyword evidence="8" id="KW-0269">Exonuclease</keyword>
<dbReference type="STRING" id="45351.A7SE42"/>
<dbReference type="FunFam" id="2.40.50.140:FF:000248">
    <property type="entry name" value="Meiosis specific with OB domains"/>
    <property type="match status" value="1"/>
</dbReference>
<evidence type="ECO:0000256" key="11">
    <source>
        <dbReference type="ARBA" id="ARBA00023254"/>
    </source>
</evidence>
<dbReference type="InterPro" id="IPR005312">
    <property type="entry name" value="DUF1759"/>
</dbReference>
<comment type="similarity">
    <text evidence="12">Belongs to the MEIOB family.</text>
</comment>
<evidence type="ECO:0000256" key="7">
    <source>
        <dbReference type="ARBA" id="ARBA00022801"/>
    </source>
</evidence>
<feature type="region of interest" description="Disordered" evidence="16">
    <location>
        <begin position="1"/>
        <end position="34"/>
    </location>
</feature>
<evidence type="ECO:0000256" key="1">
    <source>
        <dbReference type="ARBA" id="ARBA00004123"/>
    </source>
</evidence>
<evidence type="ECO:0000256" key="5">
    <source>
        <dbReference type="ARBA" id="ARBA00022490"/>
    </source>
</evidence>
<dbReference type="GO" id="GO:0003697">
    <property type="term" value="F:single-stranded DNA binding"/>
    <property type="evidence" value="ECO:0000318"/>
    <property type="project" value="GO_Central"/>
</dbReference>
<dbReference type="Pfam" id="PF24903">
    <property type="entry name" value="OB_MEIOB_N"/>
    <property type="match status" value="1"/>
</dbReference>
<evidence type="ECO:0000256" key="8">
    <source>
        <dbReference type="ARBA" id="ARBA00022839"/>
    </source>
</evidence>
<keyword evidence="11" id="KW-0469">Meiosis</keyword>
<dbReference type="PANTHER" id="PTHR21166:SF2">
    <property type="entry name" value="CELL DIVISION CONTROL PROTEIN 24 OB DOMAIN-CONTAINING PROTEIN-RELATED"/>
    <property type="match status" value="1"/>
</dbReference>
<evidence type="ECO:0000313" key="18">
    <source>
        <dbReference type="EMBL" id="EDO38044.1"/>
    </source>
</evidence>
<dbReference type="InterPro" id="IPR056880">
    <property type="entry name" value="OB_MEIOB_N"/>
</dbReference>
<dbReference type="PhylomeDB" id="A7SE42"/>
<evidence type="ECO:0000256" key="15">
    <source>
        <dbReference type="ARBA" id="ARBA00073037"/>
    </source>
</evidence>
<dbReference type="InterPro" id="IPR012340">
    <property type="entry name" value="NA-bd_OB-fold"/>
</dbReference>
<dbReference type="FunFam" id="2.40.50.140:FF:000239">
    <property type="entry name" value="Meiosis specific with OB domains"/>
    <property type="match status" value="1"/>
</dbReference>
<dbReference type="Gene3D" id="2.40.50.140">
    <property type="entry name" value="Nucleic acid-binding proteins"/>
    <property type="match status" value="3"/>
</dbReference>
<keyword evidence="6" id="KW-0540">Nuclease</keyword>
<keyword evidence="4" id="KW-0158">Chromosome</keyword>
<dbReference type="AlphaFoldDB" id="A7SE42"/>
<comment type="function">
    <text evidence="13">Single-stranded DNA-binding protein required for homologous recombination in meiosis I. Required for double strand breaks (DSBs) repair and crossover formation and promotion of faithful and complete synapsis. Not required for the initial loading of recombinases but required to maintain a proper number of RAD51 and DMC1 foci after the zygotene stage. May act by ensuring the stabilization of recombinases, which is required for successful homology search and meiotic recombination. Displays Single-stranded DNA 3'-5' exonuclease activity in vitro.</text>
</comment>
<dbReference type="eggNOG" id="KOG0851">
    <property type="taxonomic scope" value="Eukaryota"/>
</dbReference>
<dbReference type="GO" id="GO:0005694">
    <property type="term" value="C:chromosome"/>
    <property type="evidence" value="ECO:0007669"/>
    <property type="project" value="UniProtKB-SubCell"/>
</dbReference>
<keyword evidence="19" id="KW-1185">Reference proteome</keyword>
<evidence type="ECO:0000313" key="19">
    <source>
        <dbReference type="Proteomes" id="UP000001593"/>
    </source>
</evidence>
<dbReference type="GO" id="GO:0000712">
    <property type="term" value="P:resolution of meiotic recombination intermediates"/>
    <property type="evidence" value="ECO:0000318"/>
    <property type="project" value="GO_Central"/>
</dbReference>
<evidence type="ECO:0000256" key="12">
    <source>
        <dbReference type="ARBA" id="ARBA00038329"/>
    </source>
</evidence>
<evidence type="ECO:0000256" key="4">
    <source>
        <dbReference type="ARBA" id="ARBA00022454"/>
    </source>
</evidence>
<comment type="subunit">
    <text evidence="14">Component of a multiprotein complex with RPA2 and SPATA22. Interacts with SPATA22. Interacts with the complex BRME1:HSF2BP:BRCA2.</text>
</comment>
<dbReference type="InParanoid" id="A7SE42"/>
<keyword evidence="9" id="KW-0238">DNA-binding</keyword>
<protein>
    <recommendedName>
        <fullName evidence="15">Meiosis-specific with OB domain-containing protein</fullName>
    </recommendedName>
</protein>
<evidence type="ECO:0000256" key="3">
    <source>
        <dbReference type="ARBA" id="ARBA00004496"/>
    </source>
</evidence>
<dbReference type="FunFam" id="2.40.50.140:FF:000171">
    <property type="entry name" value="meiosis-specific with OB domain-containing protein isoform X1"/>
    <property type="match status" value="1"/>
</dbReference>
<dbReference type="HOGENOM" id="CLU_331028_0_0_1"/>
<evidence type="ECO:0000256" key="16">
    <source>
        <dbReference type="SAM" id="MobiDB-lite"/>
    </source>
</evidence>
<feature type="compositionally biased region" description="Polar residues" evidence="16">
    <location>
        <begin position="1"/>
        <end position="13"/>
    </location>
</feature>
<evidence type="ECO:0000256" key="13">
    <source>
        <dbReference type="ARBA" id="ARBA00055425"/>
    </source>
</evidence>
<evidence type="ECO:0000256" key="2">
    <source>
        <dbReference type="ARBA" id="ARBA00004286"/>
    </source>
</evidence>
<dbReference type="GO" id="GO:0005737">
    <property type="term" value="C:cytoplasm"/>
    <property type="evidence" value="ECO:0007669"/>
    <property type="project" value="UniProtKB-SubCell"/>
</dbReference>
<keyword evidence="7" id="KW-0378">Hydrolase</keyword>
<evidence type="ECO:0000256" key="10">
    <source>
        <dbReference type="ARBA" id="ARBA00023242"/>
    </source>
</evidence>
<evidence type="ECO:0000256" key="6">
    <source>
        <dbReference type="ARBA" id="ARBA00022722"/>
    </source>
</evidence>
<dbReference type="GO" id="GO:0005634">
    <property type="term" value="C:nucleus"/>
    <property type="evidence" value="ECO:0007669"/>
    <property type="project" value="UniProtKB-SubCell"/>
</dbReference>
<dbReference type="InterPro" id="IPR052469">
    <property type="entry name" value="MEIOB"/>
</dbReference>
<accession>A7SE42</accession>
<evidence type="ECO:0000256" key="9">
    <source>
        <dbReference type="ARBA" id="ARBA00023125"/>
    </source>
</evidence>
<keyword evidence="10" id="KW-0539">Nucleus</keyword>